<dbReference type="SUPFAM" id="SSF55174">
    <property type="entry name" value="Alpha-L RNA-binding motif"/>
    <property type="match status" value="1"/>
</dbReference>
<feature type="domain" description="RNA-binding S4" evidence="7">
    <location>
        <begin position="3"/>
        <end position="61"/>
    </location>
</feature>
<dbReference type="SUPFAM" id="SSF55120">
    <property type="entry name" value="Pseudouridine synthase"/>
    <property type="match status" value="1"/>
</dbReference>
<dbReference type="PANTHER" id="PTHR47683:SF2">
    <property type="entry name" value="RNA-BINDING S4 DOMAIN-CONTAINING PROTEIN"/>
    <property type="match status" value="1"/>
</dbReference>
<dbReference type="Gene3D" id="3.10.290.10">
    <property type="entry name" value="RNA-binding S4 domain"/>
    <property type="match status" value="1"/>
</dbReference>
<accession>A0A3P3QF60</accession>
<evidence type="ECO:0000256" key="4">
    <source>
        <dbReference type="ARBA" id="ARBA00036535"/>
    </source>
</evidence>
<evidence type="ECO:0000313" key="9">
    <source>
        <dbReference type="Proteomes" id="UP000276260"/>
    </source>
</evidence>
<evidence type="ECO:0000259" key="7">
    <source>
        <dbReference type="SMART" id="SM00363"/>
    </source>
</evidence>
<dbReference type="PANTHER" id="PTHR47683">
    <property type="entry name" value="PSEUDOURIDINE SYNTHASE FAMILY PROTEIN-RELATED"/>
    <property type="match status" value="1"/>
</dbReference>
<dbReference type="InterPro" id="IPR006145">
    <property type="entry name" value="PsdUridine_synth_RsuA/RluA"/>
</dbReference>
<comment type="catalytic activity">
    <reaction evidence="4">
        <text>uridine(2604) in 23S rRNA = pseudouridine(2604) in 23S rRNA</text>
        <dbReference type="Rhea" id="RHEA:38875"/>
        <dbReference type="Rhea" id="RHEA-COMP:10093"/>
        <dbReference type="Rhea" id="RHEA-COMP:10094"/>
        <dbReference type="ChEBI" id="CHEBI:65314"/>
        <dbReference type="ChEBI" id="CHEBI:65315"/>
        <dbReference type="EC" id="5.4.99.21"/>
    </reaction>
</comment>
<dbReference type="PROSITE" id="PS50889">
    <property type="entry name" value="S4"/>
    <property type="match status" value="1"/>
</dbReference>
<dbReference type="InterPro" id="IPR002942">
    <property type="entry name" value="S4_RNA-bd"/>
</dbReference>
<evidence type="ECO:0000256" key="1">
    <source>
        <dbReference type="ARBA" id="ARBA00008348"/>
    </source>
</evidence>
<keyword evidence="2 6" id="KW-0413">Isomerase</keyword>
<evidence type="ECO:0000256" key="6">
    <source>
        <dbReference type="RuleBase" id="RU003887"/>
    </source>
</evidence>
<dbReference type="Gene3D" id="3.30.70.1560">
    <property type="entry name" value="Alpha-L RNA-binding motif"/>
    <property type="match status" value="1"/>
</dbReference>
<evidence type="ECO:0000256" key="2">
    <source>
        <dbReference type="ARBA" id="ARBA00023235"/>
    </source>
</evidence>
<dbReference type="InterPro" id="IPR018496">
    <property type="entry name" value="PsdUridine_synth_RsuA/RluB_CS"/>
</dbReference>
<dbReference type="InterPro" id="IPR036986">
    <property type="entry name" value="S4_RNA-bd_sf"/>
</dbReference>
<name>A0A3P3QF60_9GAMM</name>
<dbReference type="CDD" id="cd00165">
    <property type="entry name" value="S4"/>
    <property type="match status" value="1"/>
</dbReference>
<dbReference type="InterPro" id="IPR042092">
    <property type="entry name" value="PsdUridine_s_RsuA/RluB/E/F_cat"/>
</dbReference>
<reference evidence="8 9" key="1">
    <citation type="submission" date="2018-11" db="EMBL/GenBank/DDBJ databases">
        <title>Draft genome analysis of Rheinheimera mesophila isolated from an industrial waste site.</title>
        <authorList>
            <person name="Yu Q."/>
            <person name="Qi Y."/>
            <person name="Zhang H."/>
            <person name="Lu Y."/>
            <person name="Pu J."/>
        </authorList>
    </citation>
    <scope>NUCLEOTIDE SEQUENCE [LARGE SCALE GENOMIC DNA]</scope>
    <source>
        <strain evidence="8 9">IITR13</strain>
    </source>
</reference>
<dbReference type="Gene3D" id="3.30.70.580">
    <property type="entry name" value="Pseudouridine synthase I, catalytic domain, N-terminal subdomain"/>
    <property type="match status" value="1"/>
</dbReference>
<dbReference type="SMART" id="SM00363">
    <property type="entry name" value="S4"/>
    <property type="match status" value="1"/>
</dbReference>
<keyword evidence="5" id="KW-0694">RNA-binding</keyword>
<dbReference type="Pfam" id="PF00849">
    <property type="entry name" value="PseudoU_synth_2"/>
    <property type="match status" value="1"/>
</dbReference>
<dbReference type="EC" id="5.4.99.-" evidence="6"/>
<dbReference type="InterPro" id="IPR050343">
    <property type="entry name" value="RsuA_PseudoU_synthase"/>
</dbReference>
<dbReference type="GO" id="GO:0003723">
    <property type="term" value="F:RNA binding"/>
    <property type="evidence" value="ECO:0007669"/>
    <property type="project" value="UniProtKB-KW"/>
</dbReference>
<dbReference type="GO" id="GO:0000455">
    <property type="term" value="P:enzyme-directed rRNA pseudouridine synthesis"/>
    <property type="evidence" value="ECO:0007669"/>
    <property type="project" value="UniProtKB-ARBA"/>
</dbReference>
<dbReference type="InterPro" id="IPR000748">
    <property type="entry name" value="PsdUridine_synth_RsuA/RluB/E/F"/>
</dbReference>
<keyword evidence="9" id="KW-1185">Reference proteome</keyword>
<dbReference type="OrthoDB" id="9807213at2"/>
<dbReference type="PROSITE" id="PS01149">
    <property type="entry name" value="PSI_RSU"/>
    <property type="match status" value="1"/>
</dbReference>
<dbReference type="InterPro" id="IPR020103">
    <property type="entry name" value="PsdUridine_synth_cat_dom_sf"/>
</dbReference>
<dbReference type="Pfam" id="PF01479">
    <property type="entry name" value="S4"/>
    <property type="match status" value="1"/>
</dbReference>
<comment type="catalytic activity">
    <reaction evidence="3">
        <text>uridine(35) in tRNA(Tyr) = pseudouridine(35) in tRNA(Tyr)</text>
        <dbReference type="Rhea" id="RHEA:60556"/>
        <dbReference type="Rhea" id="RHEA-COMP:15607"/>
        <dbReference type="Rhea" id="RHEA-COMP:15608"/>
        <dbReference type="ChEBI" id="CHEBI:65314"/>
        <dbReference type="ChEBI" id="CHEBI:65315"/>
    </reaction>
</comment>
<evidence type="ECO:0000256" key="3">
    <source>
        <dbReference type="ARBA" id="ARBA00036390"/>
    </source>
</evidence>
<gene>
    <name evidence="8" type="ORF">EIK76_14645</name>
</gene>
<dbReference type="RefSeq" id="WP_046520653.1">
    <property type="nucleotide sequence ID" value="NZ_LAVS01000086.1"/>
</dbReference>
<comment type="similarity">
    <text evidence="1 6">Belongs to the pseudouridine synthase RsuA family.</text>
</comment>
<proteinExistence type="inferred from homology"/>
<dbReference type="Proteomes" id="UP000276260">
    <property type="component" value="Unassembled WGS sequence"/>
</dbReference>
<dbReference type="AlphaFoldDB" id="A0A3P3QF60"/>
<evidence type="ECO:0000313" key="8">
    <source>
        <dbReference type="EMBL" id="RRJ19675.1"/>
    </source>
</evidence>
<protein>
    <recommendedName>
        <fullName evidence="6">Pseudouridine synthase</fullName>
        <ecNumber evidence="6">5.4.99.-</ecNumber>
    </recommendedName>
</protein>
<dbReference type="NCBIfam" id="TIGR00093">
    <property type="entry name" value="pseudouridine synthase"/>
    <property type="match status" value="1"/>
</dbReference>
<evidence type="ECO:0000256" key="5">
    <source>
        <dbReference type="PROSITE-ProRule" id="PRU00182"/>
    </source>
</evidence>
<comment type="caution">
    <text evidence="8">The sequence shown here is derived from an EMBL/GenBank/DDBJ whole genome shotgun (WGS) entry which is preliminary data.</text>
</comment>
<dbReference type="InterPro" id="IPR020094">
    <property type="entry name" value="TruA/RsuA/RluB/E/F_N"/>
</dbReference>
<organism evidence="8 9">
    <name type="scientific">Rheinheimera mesophila</name>
    <dbReference type="NCBI Taxonomy" id="1547515"/>
    <lineage>
        <taxon>Bacteria</taxon>
        <taxon>Pseudomonadati</taxon>
        <taxon>Pseudomonadota</taxon>
        <taxon>Gammaproteobacteria</taxon>
        <taxon>Chromatiales</taxon>
        <taxon>Chromatiaceae</taxon>
        <taxon>Rheinheimera</taxon>
    </lineage>
</organism>
<dbReference type="EMBL" id="RRCF01000004">
    <property type="protein sequence ID" value="RRJ19675.1"/>
    <property type="molecule type" value="Genomic_DNA"/>
</dbReference>
<sequence>MKIRLAKYLAEHGLCSRRAASRLIDEGRVLVNDRPANHIDHVDAEDSIQVDGQPFVAATEKHYVLYHKPVGIDCNLNPEKADSLYHLLQQFPMRLFPVGRLDKDSCGLVLLTNDGELAQRLLHPDFFHEKTYQVTVDKTLTEQALAQLASGVSWTVGPHHYQSRPCQVTQCSEHSFDIVLTQGLNRQIRYMCRTQGLKVLQLKRVRLAQFQLGDLAEGCFQITTPGAA</sequence>
<dbReference type="GO" id="GO:0160138">
    <property type="term" value="F:23S rRNA pseudouridine(2604) synthase activity"/>
    <property type="evidence" value="ECO:0007669"/>
    <property type="project" value="UniProtKB-EC"/>
</dbReference>